<dbReference type="Proteomes" id="UP000663854">
    <property type="component" value="Unassembled WGS sequence"/>
</dbReference>
<evidence type="ECO:0000313" key="5">
    <source>
        <dbReference type="Proteomes" id="UP000663870"/>
    </source>
</evidence>
<dbReference type="EMBL" id="CAJNOL010002727">
    <property type="protein sequence ID" value="CAF1525254.1"/>
    <property type="molecule type" value="Genomic_DNA"/>
</dbReference>
<name>A0A815V312_9BILA</name>
<dbReference type="InterPro" id="IPR008972">
    <property type="entry name" value="Cupredoxin"/>
</dbReference>
<accession>A0A815V312</accession>
<sequence>MEAIRTKAIEIAEASIKLHSNPAGIGYPPDKALKTNKHVFSIIGPHLGKNRTYNAIFHVRWFNASPDTYERSILSINNRIPAPTIIVEQGDIINITLINESPDEAAIHWHGLL</sequence>
<reference evidence="4" key="1">
    <citation type="submission" date="2021-02" db="EMBL/GenBank/DDBJ databases">
        <authorList>
            <person name="Nowell W R."/>
        </authorList>
    </citation>
    <scope>NUCLEOTIDE SEQUENCE</scope>
</reference>
<comment type="caution">
    <text evidence="4">The sequence shown here is derived from an EMBL/GenBank/DDBJ whole genome shotgun (WGS) entry which is preliminary data.</text>
</comment>
<dbReference type="EMBL" id="CAJNOH010001707">
    <property type="protein sequence ID" value="CAF1243492.1"/>
    <property type="molecule type" value="Genomic_DNA"/>
</dbReference>
<keyword evidence="5" id="KW-1185">Reference proteome</keyword>
<proteinExistence type="inferred from homology"/>
<evidence type="ECO:0000313" key="4">
    <source>
        <dbReference type="EMBL" id="CAF1525254.1"/>
    </source>
</evidence>
<dbReference type="SUPFAM" id="SSF49503">
    <property type="entry name" value="Cupredoxins"/>
    <property type="match status" value="1"/>
</dbReference>
<comment type="similarity">
    <text evidence="1">Belongs to the multicopper oxidase family.</text>
</comment>
<dbReference type="Proteomes" id="UP000663870">
    <property type="component" value="Unassembled WGS sequence"/>
</dbReference>
<feature type="domain" description="Plastocyanin-like" evidence="2">
    <location>
        <begin position="59"/>
        <end position="112"/>
    </location>
</feature>
<protein>
    <recommendedName>
        <fullName evidence="2">Plastocyanin-like domain-containing protein</fullName>
    </recommendedName>
</protein>
<dbReference type="Gene3D" id="2.60.40.420">
    <property type="entry name" value="Cupredoxins - blue copper proteins"/>
    <property type="match status" value="1"/>
</dbReference>
<evidence type="ECO:0000313" key="3">
    <source>
        <dbReference type="EMBL" id="CAF1243492.1"/>
    </source>
</evidence>
<evidence type="ECO:0000256" key="1">
    <source>
        <dbReference type="ARBA" id="ARBA00010609"/>
    </source>
</evidence>
<dbReference type="InterPro" id="IPR011707">
    <property type="entry name" value="Cu-oxidase-like_N"/>
</dbReference>
<organism evidence="4 5">
    <name type="scientific">Rotaria sordida</name>
    <dbReference type="NCBI Taxonomy" id="392033"/>
    <lineage>
        <taxon>Eukaryota</taxon>
        <taxon>Metazoa</taxon>
        <taxon>Spiralia</taxon>
        <taxon>Gnathifera</taxon>
        <taxon>Rotifera</taxon>
        <taxon>Eurotatoria</taxon>
        <taxon>Bdelloidea</taxon>
        <taxon>Philodinida</taxon>
        <taxon>Philodinidae</taxon>
        <taxon>Rotaria</taxon>
    </lineage>
</organism>
<evidence type="ECO:0000259" key="2">
    <source>
        <dbReference type="Pfam" id="PF07732"/>
    </source>
</evidence>
<gene>
    <name evidence="4" type="ORF">JXQ802_LOCUS41845</name>
    <name evidence="3" type="ORF">PYM288_LOCUS27002</name>
</gene>
<dbReference type="Pfam" id="PF07732">
    <property type="entry name" value="Cu-oxidase_3"/>
    <property type="match status" value="1"/>
</dbReference>
<dbReference type="GO" id="GO:0005507">
    <property type="term" value="F:copper ion binding"/>
    <property type="evidence" value="ECO:0007669"/>
    <property type="project" value="InterPro"/>
</dbReference>
<dbReference type="AlphaFoldDB" id="A0A815V312"/>